<dbReference type="AlphaFoldDB" id="A0ABD3QEB0"/>
<evidence type="ECO:0000313" key="2">
    <source>
        <dbReference type="Proteomes" id="UP001516023"/>
    </source>
</evidence>
<dbReference type="Proteomes" id="UP001516023">
    <property type="component" value="Unassembled WGS sequence"/>
</dbReference>
<keyword evidence="2" id="KW-1185">Reference proteome</keyword>
<protein>
    <submittedName>
        <fullName evidence="1">Uncharacterized protein</fullName>
    </submittedName>
</protein>
<dbReference type="EMBL" id="JABMIG020000046">
    <property type="protein sequence ID" value="KAL3798394.1"/>
    <property type="molecule type" value="Genomic_DNA"/>
</dbReference>
<reference evidence="1 2" key="1">
    <citation type="journal article" date="2020" name="G3 (Bethesda)">
        <title>Improved Reference Genome for Cyclotella cryptica CCMP332, a Model for Cell Wall Morphogenesis, Salinity Adaptation, and Lipid Production in Diatoms (Bacillariophyta).</title>
        <authorList>
            <person name="Roberts W.R."/>
            <person name="Downey K.M."/>
            <person name="Ruck E.C."/>
            <person name="Traller J.C."/>
            <person name="Alverson A.J."/>
        </authorList>
    </citation>
    <scope>NUCLEOTIDE SEQUENCE [LARGE SCALE GENOMIC DNA]</scope>
    <source>
        <strain evidence="1 2">CCMP332</strain>
    </source>
</reference>
<evidence type="ECO:0000313" key="1">
    <source>
        <dbReference type="EMBL" id="KAL3798394.1"/>
    </source>
</evidence>
<comment type="caution">
    <text evidence="1">The sequence shown here is derived from an EMBL/GenBank/DDBJ whole genome shotgun (WGS) entry which is preliminary data.</text>
</comment>
<proteinExistence type="predicted"/>
<feature type="non-terminal residue" evidence="1">
    <location>
        <position position="1"/>
    </location>
</feature>
<organism evidence="1 2">
    <name type="scientific">Cyclotella cryptica</name>
    <dbReference type="NCBI Taxonomy" id="29204"/>
    <lineage>
        <taxon>Eukaryota</taxon>
        <taxon>Sar</taxon>
        <taxon>Stramenopiles</taxon>
        <taxon>Ochrophyta</taxon>
        <taxon>Bacillariophyta</taxon>
        <taxon>Coscinodiscophyceae</taxon>
        <taxon>Thalassiosirophycidae</taxon>
        <taxon>Stephanodiscales</taxon>
        <taxon>Stephanodiscaceae</taxon>
        <taxon>Cyclotella</taxon>
    </lineage>
</organism>
<name>A0ABD3QEB0_9STRA</name>
<gene>
    <name evidence="1" type="ORF">HJC23_005047</name>
</gene>
<accession>A0ABD3QEB0</accession>
<sequence>RSFCACDLDWLFDVQAGNVTFLRRENFLLADDEDDRLDFLSSVAKGSLGKFIITEMSSRNATFSGLSSPTAMITDFVSPATASIGASIVDLLQIVRPMQHLLQGLSQ</sequence>